<dbReference type="PANTHER" id="PTHR48045">
    <property type="entry name" value="UDP-GLYCOSYLTRANSFERASE 72B1"/>
    <property type="match status" value="1"/>
</dbReference>
<dbReference type="PANTHER" id="PTHR48045:SF21">
    <property type="entry name" value="UDP-GLYCOSYLTRANSFERASE 83A1"/>
    <property type="match status" value="1"/>
</dbReference>
<proteinExistence type="predicted"/>
<dbReference type="Proteomes" id="UP000525078">
    <property type="component" value="Unassembled WGS sequence"/>
</dbReference>
<dbReference type="Gene3D" id="3.40.50.2000">
    <property type="entry name" value="Glycogen Phosphorylase B"/>
    <property type="match status" value="1"/>
</dbReference>
<name>A0A7J6GRN9_CANSA</name>
<dbReference type="EMBL" id="JAATIP010000044">
    <property type="protein sequence ID" value="KAF4385595.1"/>
    <property type="molecule type" value="Genomic_DNA"/>
</dbReference>
<protein>
    <submittedName>
        <fullName evidence="1">Uncharacterized protein</fullName>
    </submittedName>
</protein>
<sequence length="139" mass="16104">MEASPFSTQYSFENWLGATGLELSNRPFLWVVRDNNTKEVNKGDLFPEGFLEGVASHGLISYICDVWKTGLGFDRHKSGIITRDEIRIKVKRVINDEEMKERVLRFKEMAAYIVEEDGSSNKNFRDFVEWHRGALDLNE</sequence>
<organism evidence="1 2">
    <name type="scientific">Cannabis sativa</name>
    <name type="common">Hemp</name>
    <name type="synonym">Marijuana</name>
    <dbReference type="NCBI Taxonomy" id="3483"/>
    <lineage>
        <taxon>Eukaryota</taxon>
        <taxon>Viridiplantae</taxon>
        <taxon>Streptophyta</taxon>
        <taxon>Embryophyta</taxon>
        <taxon>Tracheophyta</taxon>
        <taxon>Spermatophyta</taxon>
        <taxon>Magnoliopsida</taxon>
        <taxon>eudicotyledons</taxon>
        <taxon>Gunneridae</taxon>
        <taxon>Pentapetalae</taxon>
        <taxon>rosids</taxon>
        <taxon>fabids</taxon>
        <taxon>Rosales</taxon>
        <taxon>Cannabaceae</taxon>
        <taxon>Cannabis</taxon>
    </lineage>
</organism>
<dbReference type="SUPFAM" id="SSF53756">
    <property type="entry name" value="UDP-Glycosyltransferase/glycogen phosphorylase"/>
    <property type="match status" value="1"/>
</dbReference>
<evidence type="ECO:0000313" key="2">
    <source>
        <dbReference type="Proteomes" id="UP000525078"/>
    </source>
</evidence>
<gene>
    <name evidence="1" type="ORF">F8388_010151</name>
</gene>
<evidence type="ECO:0000313" key="1">
    <source>
        <dbReference type="EMBL" id="KAF4385595.1"/>
    </source>
</evidence>
<comment type="caution">
    <text evidence="1">The sequence shown here is derived from an EMBL/GenBank/DDBJ whole genome shotgun (WGS) entry which is preliminary data.</text>
</comment>
<reference evidence="1 2" key="1">
    <citation type="journal article" date="2020" name="bioRxiv">
        <title>Sequence and annotation of 42 cannabis genomes reveals extensive copy number variation in cannabinoid synthesis and pathogen resistance genes.</title>
        <authorList>
            <person name="Mckernan K.J."/>
            <person name="Helbert Y."/>
            <person name="Kane L.T."/>
            <person name="Ebling H."/>
            <person name="Zhang L."/>
            <person name="Liu B."/>
            <person name="Eaton Z."/>
            <person name="Mclaughlin S."/>
            <person name="Kingan S."/>
            <person name="Baybayan P."/>
            <person name="Concepcion G."/>
            <person name="Jordan M."/>
            <person name="Riva A."/>
            <person name="Barbazuk W."/>
            <person name="Harkins T."/>
        </authorList>
    </citation>
    <scope>NUCLEOTIDE SEQUENCE [LARGE SCALE GENOMIC DNA]</scope>
    <source>
        <strain evidence="2">cv. Jamaican Lion 4</strain>
        <tissue evidence="1">Leaf</tissue>
    </source>
</reference>
<accession>A0A7J6GRN9</accession>
<dbReference type="AlphaFoldDB" id="A0A7J6GRN9"/>